<accession>A0A1R2BJC5</accession>
<evidence type="ECO:0000313" key="2">
    <source>
        <dbReference type="EMBL" id="OMJ76849.1"/>
    </source>
</evidence>
<reference evidence="2 3" key="1">
    <citation type="submission" date="2016-11" db="EMBL/GenBank/DDBJ databases">
        <title>The macronuclear genome of Stentor coeruleus: a giant cell with tiny introns.</title>
        <authorList>
            <person name="Slabodnick M."/>
            <person name="Ruby J.G."/>
            <person name="Reiff S.B."/>
            <person name="Swart E.C."/>
            <person name="Gosai S."/>
            <person name="Prabakaran S."/>
            <person name="Witkowska E."/>
            <person name="Larue G.E."/>
            <person name="Fisher S."/>
            <person name="Freeman R.M."/>
            <person name="Gunawardena J."/>
            <person name="Chu W."/>
            <person name="Stover N.A."/>
            <person name="Gregory B.D."/>
            <person name="Nowacki M."/>
            <person name="Derisi J."/>
            <person name="Roy S.W."/>
            <person name="Marshall W.F."/>
            <person name="Sood P."/>
        </authorList>
    </citation>
    <scope>NUCLEOTIDE SEQUENCE [LARGE SCALE GENOMIC DNA]</scope>
    <source>
        <strain evidence="2">WM001</strain>
    </source>
</reference>
<keyword evidence="1" id="KW-0812">Transmembrane</keyword>
<dbReference type="EMBL" id="MPUH01000608">
    <property type="protein sequence ID" value="OMJ76849.1"/>
    <property type="molecule type" value="Genomic_DNA"/>
</dbReference>
<dbReference type="AlphaFoldDB" id="A0A1R2BJC5"/>
<organism evidence="2 3">
    <name type="scientific">Stentor coeruleus</name>
    <dbReference type="NCBI Taxonomy" id="5963"/>
    <lineage>
        <taxon>Eukaryota</taxon>
        <taxon>Sar</taxon>
        <taxon>Alveolata</taxon>
        <taxon>Ciliophora</taxon>
        <taxon>Postciliodesmatophora</taxon>
        <taxon>Heterotrichea</taxon>
        <taxon>Heterotrichida</taxon>
        <taxon>Stentoridae</taxon>
        <taxon>Stentor</taxon>
    </lineage>
</organism>
<protein>
    <submittedName>
        <fullName evidence="2">Uncharacterized protein</fullName>
    </submittedName>
</protein>
<keyword evidence="3" id="KW-1185">Reference proteome</keyword>
<dbReference type="OrthoDB" id="2417544at2759"/>
<gene>
    <name evidence="2" type="ORF">SteCoe_23696</name>
</gene>
<evidence type="ECO:0000256" key="1">
    <source>
        <dbReference type="SAM" id="Phobius"/>
    </source>
</evidence>
<comment type="caution">
    <text evidence="2">The sequence shown here is derived from an EMBL/GenBank/DDBJ whole genome shotgun (WGS) entry which is preliminary data.</text>
</comment>
<feature type="transmembrane region" description="Helical" evidence="1">
    <location>
        <begin position="635"/>
        <end position="656"/>
    </location>
</feature>
<dbReference type="Proteomes" id="UP000187209">
    <property type="component" value="Unassembled WGS sequence"/>
</dbReference>
<sequence length="721" mass="82635">MNDLSQIVESEQVANFFIGKTKSGKTVLFHFLEGKKALVAKWNGSFFETMHIENEELKNIIENNGISHTNTANYIEISEILGDFQGRQLKFSGKLCDLPGLSDNRGNEKNFENLLIYQSEIEKAEKLRFIIVVEEGLITTGNASEFFKLCNEVISIFGLKTENAQGMHLVVTKTSSDHVSNLANIMKICFPKESNFIIEGIKNNTLRISSFDKPKKNLNNDIYYYDPEIRSSILRNICETGFIYKNTIRLNMLQDIFSYLDKIKSNPQTTGITFLSRINVNNNPKLEFENILVIDCDIDIHGNYLEIDGPTIIVQTLHEKRHITLRYNESPTIKFSPKVEKVINSEYLVLTTANTQFNDDFIDPKSNEFEESHNHIRLESILINTSLIEHLTLNNKYIDLIVSFNRNFGSIDVGNYNMIKKITCDINMKLHINECMNTKDNIINQNKSLRHFKNVATYLKEAKNIQGNNELEKFLESYVVNLPSIFEIFMKPSYFNQISTIEKEKEDLKDIRKMFIDRYLNLITDIKLNVIACDTEVRDENYEHLIQFIKSQCNFEGEISKNNKTLINAIDDSIANTIRDSCVDNFLKYFYALSLKKTKLDLFKYHVTGDISDYINFNGFINAYEDGRFILENQGVNIICIIPEIALAAVGAVLGYKIASLWGLNSKGGGLAGAIIFSAAGIFFYWIRSKLVTGYYNNGIKIEIKDIRIDCRLNSILVNAY</sequence>
<feature type="transmembrane region" description="Helical" evidence="1">
    <location>
        <begin position="668"/>
        <end position="687"/>
    </location>
</feature>
<proteinExistence type="predicted"/>
<keyword evidence="1" id="KW-0472">Membrane</keyword>
<name>A0A1R2BJC5_9CILI</name>
<evidence type="ECO:0000313" key="3">
    <source>
        <dbReference type="Proteomes" id="UP000187209"/>
    </source>
</evidence>
<keyword evidence="1" id="KW-1133">Transmembrane helix</keyword>